<name>B6HTT4_PENRW</name>
<keyword evidence="3" id="KW-1185">Reference proteome</keyword>
<dbReference type="VEuPathDB" id="FungiDB:PCH_Pc22g26260"/>
<dbReference type="OrthoDB" id="10478688at2759"/>
<dbReference type="Proteomes" id="UP000000724">
    <property type="component" value="Contig Pc00c22"/>
</dbReference>
<protein>
    <submittedName>
        <fullName evidence="2">Uncharacterized protein</fullName>
    </submittedName>
</protein>
<dbReference type="AlphaFoldDB" id="B6HTT4"/>
<evidence type="ECO:0000313" key="2">
    <source>
        <dbReference type="EMBL" id="CAP99914.1"/>
    </source>
</evidence>
<reference evidence="2 3" key="1">
    <citation type="journal article" date="2008" name="Nat. Biotechnol.">
        <title>Genome sequencing and analysis of the filamentous fungus Penicillium chrysogenum.</title>
        <authorList>
            <person name="van den Berg M.A."/>
            <person name="Albang R."/>
            <person name="Albermann K."/>
            <person name="Badger J.H."/>
            <person name="Daran J.-M."/>
            <person name="Driessen A.J.M."/>
            <person name="Garcia-Estrada C."/>
            <person name="Fedorova N.D."/>
            <person name="Harris D.M."/>
            <person name="Heijne W.H.M."/>
            <person name="Joardar V.S."/>
            <person name="Kiel J.A.K.W."/>
            <person name="Kovalchuk A."/>
            <person name="Martin J.F."/>
            <person name="Nierman W.C."/>
            <person name="Nijland J.G."/>
            <person name="Pronk J.T."/>
            <person name="Roubos J.A."/>
            <person name="van der Klei I.J."/>
            <person name="van Peij N.N.M.E."/>
            <person name="Veenhuis M."/>
            <person name="von Doehren H."/>
            <person name="Wagner C."/>
            <person name="Wortman J.R."/>
            <person name="Bovenberg R.A.L."/>
        </authorList>
    </citation>
    <scope>NUCLEOTIDE SEQUENCE [LARGE SCALE GENOMIC DNA]</scope>
    <source>
        <strain evidence="3">ATCC 28089 / DSM 1075 / NRRL 1951 / Wisconsin 54-1255</strain>
    </source>
</reference>
<accession>B6HTT4</accession>
<organism evidence="2 3">
    <name type="scientific">Penicillium rubens (strain ATCC 28089 / DSM 1075 / NRRL 1951 / Wisconsin 54-1255)</name>
    <name type="common">Penicillium chrysogenum</name>
    <dbReference type="NCBI Taxonomy" id="500485"/>
    <lineage>
        <taxon>Eukaryota</taxon>
        <taxon>Fungi</taxon>
        <taxon>Dikarya</taxon>
        <taxon>Ascomycota</taxon>
        <taxon>Pezizomycotina</taxon>
        <taxon>Eurotiomycetes</taxon>
        <taxon>Eurotiomycetidae</taxon>
        <taxon>Eurotiales</taxon>
        <taxon>Aspergillaceae</taxon>
        <taxon>Penicillium</taxon>
        <taxon>Penicillium chrysogenum species complex</taxon>
    </lineage>
</organism>
<evidence type="ECO:0000313" key="3">
    <source>
        <dbReference type="Proteomes" id="UP000000724"/>
    </source>
</evidence>
<feature type="signal peptide" evidence="1">
    <location>
        <begin position="1"/>
        <end position="20"/>
    </location>
</feature>
<proteinExistence type="predicted"/>
<dbReference type="HOGENOM" id="CLU_1421851_0_0_1"/>
<gene>
    <name evidence="2" type="ORF">Pc22g26260</name>
    <name evidence="2" type="ORF">PCH_Pc22g26260</name>
</gene>
<evidence type="ECO:0000256" key="1">
    <source>
        <dbReference type="SAM" id="SignalP"/>
    </source>
</evidence>
<dbReference type="EMBL" id="AM920437">
    <property type="protein sequence ID" value="CAP99914.1"/>
    <property type="molecule type" value="Genomic_DNA"/>
</dbReference>
<keyword evidence="1" id="KW-0732">Signal</keyword>
<feature type="chain" id="PRO_5002843769" evidence="1">
    <location>
        <begin position="21"/>
        <end position="191"/>
    </location>
</feature>
<sequence length="191" mass="21747">MAALLAIVAFLGSLLHRIDGGPTLPAGVLETLFSEPSVQHSTDGFRSWSDSPDPYHSECHPQLGHIPDRSAPVRSRYVLDRQSIRAQWHSDNVRAAVHDQRIRAHCRSARQWFREAGRTARRTWRVPFAGTFFQFTPEVARRLKTRNMDTDIGGQVPEDRVVGLGFAARPFTVALERLDLHFDRTELRRPD</sequence>